<name>A0A6J2TNI3_DROLE</name>
<organism evidence="19 20">
    <name type="scientific">Drosophila lebanonensis</name>
    <name type="common">Fruit fly</name>
    <name type="synonym">Scaptodrosophila lebanonensis</name>
    <dbReference type="NCBI Taxonomy" id="7225"/>
    <lineage>
        <taxon>Eukaryota</taxon>
        <taxon>Metazoa</taxon>
        <taxon>Ecdysozoa</taxon>
        <taxon>Arthropoda</taxon>
        <taxon>Hexapoda</taxon>
        <taxon>Insecta</taxon>
        <taxon>Pterygota</taxon>
        <taxon>Neoptera</taxon>
        <taxon>Endopterygota</taxon>
        <taxon>Diptera</taxon>
        <taxon>Brachycera</taxon>
        <taxon>Muscomorpha</taxon>
        <taxon>Ephydroidea</taxon>
        <taxon>Drosophilidae</taxon>
        <taxon>Scaptodrosophila</taxon>
    </lineage>
</organism>
<evidence type="ECO:0000256" key="7">
    <source>
        <dbReference type="ARBA" id="ARBA00022723"/>
    </source>
</evidence>
<reference evidence="20" key="1">
    <citation type="submission" date="2025-08" db="UniProtKB">
        <authorList>
            <consortium name="RefSeq"/>
        </authorList>
    </citation>
    <scope>IDENTIFICATION</scope>
    <source>
        <strain evidence="20">11010-0011.00</strain>
        <tissue evidence="20">Whole body</tissue>
    </source>
</reference>
<sequence>MIELRHPETGKILEVDELWLRYHCRCVDCVDADTKQRRYNLFDLPATVKASKLSYKSDQQLLVEWSDGHKANYDIDNIYNSQLDALISRRTSSTIHTPWNGNTILKHEQNLRFSLSALINNDDVVKSLVTSLVRYGIVFIDGVPPTPTMTEIAIRRVFPIMKTIFGELWTFGDRKDHADTAYTKIHLGPHTDNTFFCDGAGLQALHCIEHVNGEGGYNFFLDGLHAVQKLKRENPKAYELLCRAPIPAEFIEPGQHHRHTAPIIQTDPITGELVRLRINVYDRTTLNTLPQSEMAEFYASMRALLKIVNDGANQWKFKLNPGTIVMFDNWRMLHGRYAYTGQRTMTGAYMQRTDFLSKARVLGIIE</sequence>
<dbReference type="GO" id="GO:0050353">
    <property type="term" value="F:trimethyllysine dioxygenase activity"/>
    <property type="evidence" value="ECO:0007669"/>
    <property type="project" value="UniProtKB-EC"/>
</dbReference>
<dbReference type="InterPro" id="IPR010376">
    <property type="entry name" value="GBBH-like_N"/>
</dbReference>
<dbReference type="AlphaFoldDB" id="A0A6J2TNI3"/>
<evidence type="ECO:0000256" key="13">
    <source>
        <dbReference type="ARBA" id="ARBA00031778"/>
    </source>
</evidence>
<dbReference type="InterPro" id="IPR003819">
    <property type="entry name" value="TauD/TfdA-like"/>
</dbReference>
<dbReference type="GO" id="GO:0005739">
    <property type="term" value="C:mitochondrion"/>
    <property type="evidence" value="ECO:0007669"/>
    <property type="project" value="TreeGrafter"/>
</dbReference>
<evidence type="ECO:0000256" key="10">
    <source>
        <dbReference type="ARBA" id="ARBA00023002"/>
    </source>
</evidence>
<evidence type="ECO:0000256" key="1">
    <source>
        <dbReference type="ARBA" id="ARBA00001954"/>
    </source>
</evidence>
<evidence type="ECO:0000256" key="4">
    <source>
        <dbReference type="ARBA" id="ARBA00008654"/>
    </source>
</evidence>
<evidence type="ECO:0000256" key="11">
    <source>
        <dbReference type="ARBA" id="ARBA00023004"/>
    </source>
</evidence>
<dbReference type="Gene3D" id="3.60.130.10">
    <property type="entry name" value="Clavaminate synthase-like"/>
    <property type="match status" value="1"/>
</dbReference>
<evidence type="ECO:0000256" key="5">
    <source>
        <dbReference type="ARBA" id="ARBA00012267"/>
    </source>
</evidence>
<comment type="function">
    <text evidence="15">Converts trimethyllysine (TML) into hydroxytrimethyllysine (HTML).</text>
</comment>
<dbReference type="InterPro" id="IPR012776">
    <property type="entry name" value="Trimethyllysine_dOase"/>
</dbReference>
<evidence type="ECO:0000256" key="14">
    <source>
        <dbReference type="ARBA" id="ARBA00032283"/>
    </source>
</evidence>
<evidence type="ECO:0000256" key="16">
    <source>
        <dbReference type="ARBA" id="ARBA00049334"/>
    </source>
</evidence>
<dbReference type="FunFam" id="3.60.130.10:FF:000020">
    <property type="entry name" value="GG15479"/>
    <property type="match status" value="1"/>
</dbReference>
<keyword evidence="19" id="KW-1185">Reference proteome</keyword>
<dbReference type="GeneID" id="115626389"/>
<keyword evidence="10" id="KW-0560">Oxidoreductase</keyword>
<keyword evidence="11" id="KW-0408">Iron</keyword>
<comment type="similarity">
    <text evidence="4">Belongs to the gamma-BBH/TMLD family.</text>
</comment>
<keyword evidence="7" id="KW-0479">Metal-binding</keyword>
<evidence type="ECO:0000256" key="9">
    <source>
        <dbReference type="ARBA" id="ARBA00022964"/>
    </source>
</evidence>
<dbReference type="NCBIfam" id="TIGR02410">
    <property type="entry name" value="carnitine_TMLD"/>
    <property type="match status" value="1"/>
</dbReference>
<comment type="pathway">
    <text evidence="3">Amine and polyamine biosynthesis; carnitine biosynthesis.</text>
</comment>
<evidence type="ECO:0000256" key="6">
    <source>
        <dbReference type="ARBA" id="ARBA00016835"/>
    </source>
</evidence>
<dbReference type="GO" id="GO:0045329">
    <property type="term" value="P:carnitine biosynthetic process"/>
    <property type="evidence" value="ECO:0007669"/>
    <property type="project" value="UniProtKB-UniPathway"/>
</dbReference>
<dbReference type="InterPro" id="IPR038492">
    <property type="entry name" value="GBBH-like_N_sf"/>
</dbReference>
<dbReference type="InterPro" id="IPR050411">
    <property type="entry name" value="AlphaKG_dependent_hydroxylases"/>
</dbReference>
<keyword evidence="8" id="KW-0124">Carnitine biosynthesis</keyword>
<comment type="cofactor">
    <cofactor evidence="1">
        <name>Fe(2+)</name>
        <dbReference type="ChEBI" id="CHEBI:29033"/>
    </cofactor>
</comment>
<dbReference type="PANTHER" id="PTHR10696:SF51">
    <property type="entry name" value="TRIMETHYLLYSINE DIOXYGENASE, MITOCHONDRIAL"/>
    <property type="match status" value="1"/>
</dbReference>
<evidence type="ECO:0000259" key="17">
    <source>
        <dbReference type="Pfam" id="PF02668"/>
    </source>
</evidence>
<dbReference type="Gene3D" id="3.30.2020.30">
    <property type="match status" value="1"/>
</dbReference>
<evidence type="ECO:0000256" key="8">
    <source>
        <dbReference type="ARBA" id="ARBA00022873"/>
    </source>
</evidence>
<evidence type="ECO:0000256" key="3">
    <source>
        <dbReference type="ARBA" id="ARBA00005022"/>
    </source>
</evidence>
<comment type="catalytic activity">
    <reaction evidence="16">
        <text>N(6),N(6),N(6)-trimethyl-L-lysine + 2-oxoglutarate + O2 = (3S)-3-hydroxy-N(6),N(6),N(6)-trimethyl-L-lysine + succinate + CO2</text>
        <dbReference type="Rhea" id="RHEA:14181"/>
        <dbReference type="ChEBI" id="CHEBI:15379"/>
        <dbReference type="ChEBI" id="CHEBI:16526"/>
        <dbReference type="ChEBI" id="CHEBI:16810"/>
        <dbReference type="ChEBI" id="CHEBI:30031"/>
        <dbReference type="ChEBI" id="CHEBI:58100"/>
        <dbReference type="ChEBI" id="CHEBI:141499"/>
        <dbReference type="EC" id="1.14.11.8"/>
    </reaction>
</comment>
<keyword evidence="9" id="KW-0223">Dioxygenase</keyword>
<dbReference type="UniPathway" id="UPA00118"/>
<comment type="cofactor">
    <cofactor evidence="2">
        <name>L-ascorbate</name>
        <dbReference type="ChEBI" id="CHEBI:38290"/>
    </cofactor>
</comment>
<feature type="domain" description="TauD/TfdA-like" evidence="17">
    <location>
        <begin position="110"/>
        <end position="349"/>
    </location>
</feature>
<evidence type="ECO:0000256" key="12">
    <source>
        <dbReference type="ARBA" id="ARBA00030363"/>
    </source>
</evidence>
<dbReference type="InterPro" id="IPR042098">
    <property type="entry name" value="TauD-like_sf"/>
</dbReference>
<evidence type="ECO:0000313" key="20">
    <source>
        <dbReference type="RefSeq" id="XP_030377609.1"/>
    </source>
</evidence>
<evidence type="ECO:0000256" key="2">
    <source>
        <dbReference type="ARBA" id="ARBA00001961"/>
    </source>
</evidence>
<dbReference type="SUPFAM" id="SSF51197">
    <property type="entry name" value="Clavaminate synthase-like"/>
    <property type="match status" value="1"/>
</dbReference>
<dbReference type="RefSeq" id="XP_030377609.1">
    <property type="nucleotide sequence ID" value="XM_030521749.1"/>
</dbReference>
<evidence type="ECO:0000259" key="18">
    <source>
        <dbReference type="Pfam" id="PF06155"/>
    </source>
</evidence>
<dbReference type="Pfam" id="PF02668">
    <property type="entry name" value="TauD"/>
    <property type="match status" value="1"/>
</dbReference>
<dbReference type="GO" id="GO:0005506">
    <property type="term" value="F:iron ion binding"/>
    <property type="evidence" value="ECO:0007669"/>
    <property type="project" value="InterPro"/>
</dbReference>
<dbReference type="EC" id="1.14.11.8" evidence="5"/>
<dbReference type="OrthoDB" id="408743at2759"/>
<evidence type="ECO:0000256" key="15">
    <source>
        <dbReference type="ARBA" id="ARBA00046008"/>
    </source>
</evidence>
<feature type="domain" description="Gamma-butyrobetaine hydroxylase-like N-terminal" evidence="18">
    <location>
        <begin position="9"/>
        <end position="75"/>
    </location>
</feature>
<dbReference type="Proteomes" id="UP000504634">
    <property type="component" value="Unplaced"/>
</dbReference>
<accession>A0A6J2TNI3</accession>
<gene>
    <name evidence="20" type="primary">LOC115626389</name>
</gene>
<evidence type="ECO:0000313" key="19">
    <source>
        <dbReference type="Proteomes" id="UP000504634"/>
    </source>
</evidence>
<dbReference type="Pfam" id="PF06155">
    <property type="entry name" value="GBBH-like_N"/>
    <property type="match status" value="1"/>
</dbReference>
<proteinExistence type="inferred from homology"/>
<dbReference type="PANTHER" id="PTHR10696">
    <property type="entry name" value="GAMMA-BUTYROBETAINE HYDROXYLASE-RELATED"/>
    <property type="match status" value="1"/>
</dbReference>
<protein>
    <recommendedName>
        <fullName evidence="6">Trimethyllysine dioxygenase, mitochondrial</fullName>
        <ecNumber evidence="5">1.14.11.8</ecNumber>
    </recommendedName>
    <alternativeName>
        <fullName evidence="13">Epsilon-trimethyllysine 2-oxoglutarate dioxygenase</fullName>
    </alternativeName>
    <alternativeName>
        <fullName evidence="12">TML hydroxylase</fullName>
    </alternativeName>
    <alternativeName>
        <fullName evidence="14">TML-alpha-ketoglutarate dioxygenase</fullName>
    </alternativeName>
</protein>